<dbReference type="InterPro" id="IPR001245">
    <property type="entry name" value="Ser-Thr/Tyr_kinase_cat_dom"/>
</dbReference>
<dbReference type="EMBL" id="MU154766">
    <property type="protein sequence ID" value="KAF9487559.1"/>
    <property type="molecule type" value="Genomic_DNA"/>
</dbReference>
<name>A0A9P5ZJN1_PLEER</name>
<feature type="region of interest" description="Disordered" evidence="1">
    <location>
        <begin position="424"/>
        <end position="450"/>
    </location>
</feature>
<dbReference type="InterPro" id="IPR011009">
    <property type="entry name" value="Kinase-like_dom_sf"/>
</dbReference>
<evidence type="ECO:0000259" key="2">
    <source>
        <dbReference type="Pfam" id="PF07714"/>
    </source>
</evidence>
<sequence length="480" mass="54530">GVDRTLEEILIILKAEGRLSRFQRVLKMQELKNNILTCTAKLDSCIQRFTVQPLTYGKLYQGTLGRLAPPEPPTRVIVKKYHQDNAAKQVFKSDLELFRRLWHPNLHKLIGQSPSTAELPFLVFSEYESGGVIGYIDRQLAGNASAVDSFMAALRVCQGISSGMEYLRTECIGLHQRELEAYFDLTKPSNIVLTPNGQPIVAHNLVINGPKLVPRKQSPALDAWMKIQLQDFVNSCLWLVNKDDELVTFSEAAKYFESLLACLEPIYQRRELTFQTIRSSAIKIWTGAYVYRPATAIECALGDVGYMRDDGKFVVLTNESDPAVLSVYEDALVSLKSDRNETVKGSSNGTGVIRHQFGKTHFASIRRSRTSEIWNTWDAWSHLIARAKPICQAFSTDETELKITDLIFIVGVEENLRVSTFERKSDSDDVPSHVEYMESENEPEEPPWGRWYPETQDVRITNKSWAQSLLFIQLEEEDVE</sequence>
<evidence type="ECO:0000256" key="1">
    <source>
        <dbReference type="SAM" id="MobiDB-lite"/>
    </source>
</evidence>
<dbReference type="AlphaFoldDB" id="A0A9P5ZJN1"/>
<dbReference type="Pfam" id="PF07714">
    <property type="entry name" value="PK_Tyr_Ser-Thr"/>
    <property type="match status" value="1"/>
</dbReference>
<comment type="caution">
    <text evidence="3">The sequence shown here is derived from an EMBL/GenBank/DDBJ whole genome shotgun (WGS) entry which is preliminary data.</text>
</comment>
<evidence type="ECO:0000313" key="4">
    <source>
        <dbReference type="Proteomes" id="UP000807025"/>
    </source>
</evidence>
<keyword evidence="4" id="KW-1185">Reference proteome</keyword>
<proteinExistence type="predicted"/>
<accession>A0A9P5ZJN1</accession>
<dbReference type="GO" id="GO:0004672">
    <property type="term" value="F:protein kinase activity"/>
    <property type="evidence" value="ECO:0007669"/>
    <property type="project" value="InterPro"/>
</dbReference>
<feature type="domain" description="Serine-threonine/tyrosine-protein kinase catalytic" evidence="2">
    <location>
        <begin position="55"/>
        <end position="170"/>
    </location>
</feature>
<reference evidence="3" key="1">
    <citation type="submission" date="2020-11" db="EMBL/GenBank/DDBJ databases">
        <authorList>
            <consortium name="DOE Joint Genome Institute"/>
            <person name="Ahrendt S."/>
            <person name="Riley R."/>
            <person name="Andreopoulos W."/>
            <person name="Labutti K."/>
            <person name="Pangilinan J."/>
            <person name="Ruiz-Duenas F.J."/>
            <person name="Barrasa J.M."/>
            <person name="Sanchez-Garcia M."/>
            <person name="Camarero S."/>
            <person name="Miyauchi S."/>
            <person name="Serrano A."/>
            <person name="Linde D."/>
            <person name="Babiker R."/>
            <person name="Drula E."/>
            <person name="Ayuso-Fernandez I."/>
            <person name="Pacheco R."/>
            <person name="Padilla G."/>
            <person name="Ferreira P."/>
            <person name="Barriuso J."/>
            <person name="Kellner H."/>
            <person name="Castanera R."/>
            <person name="Alfaro M."/>
            <person name="Ramirez L."/>
            <person name="Pisabarro A.G."/>
            <person name="Kuo A."/>
            <person name="Tritt A."/>
            <person name="Lipzen A."/>
            <person name="He G."/>
            <person name="Yan M."/>
            <person name="Ng V."/>
            <person name="Cullen D."/>
            <person name="Martin F."/>
            <person name="Rosso M.-N."/>
            <person name="Henrissat B."/>
            <person name="Hibbett D."/>
            <person name="Martinez A.T."/>
            <person name="Grigoriev I.V."/>
        </authorList>
    </citation>
    <scope>NUCLEOTIDE SEQUENCE</scope>
    <source>
        <strain evidence="3">ATCC 90797</strain>
    </source>
</reference>
<protein>
    <recommendedName>
        <fullName evidence="2">Serine-threonine/tyrosine-protein kinase catalytic domain-containing protein</fullName>
    </recommendedName>
</protein>
<dbReference type="Proteomes" id="UP000807025">
    <property type="component" value="Unassembled WGS sequence"/>
</dbReference>
<dbReference type="SUPFAM" id="SSF56112">
    <property type="entry name" value="Protein kinase-like (PK-like)"/>
    <property type="match status" value="1"/>
</dbReference>
<dbReference type="Gene3D" id="1.10.510.10">
    <property type="entry name" value="Transferase(Phosphotransferase) domain 1"/>
    <property type="match status" value="1"/>
</dbReference>
<gene>
    <name evidence="3" type="ORF">BDN71DRAFT_1436747</name>
</gene>
<evidence type="ECO:0000313" key="3">
    <source>
        <dbReference type="EMBL" id="KAF9487559.1"/>
    </source>
</evidence>
<dbReference type="OrthoDB" id="3011275at2759"/>
<feature type="non-terminal residue" evidence="3">
    <location>
        <position position="1"/>
    </location>
</feature>
<organism evidence="3 4">
    <name type="scientific">Pleurotus eryngii</name>
    <name type="common">Boletus of the steppes</name>
    <dbReference type="NCBI Taxonomy" id="5323"/>
    <lineage>
        <taxon>Eukaryota</taxon>
        <taxon>Fungi</taxon>
        <taxon>Dikarya</taxon>
        <taxon>Basidiomycota</taxon>
        <taxon>Agaricomycotina</taxon>
        <taxon>Agaricomycetes</taxon>
        <taxon>Agaricomycetidae</taxon>
        <taxon>Agaricales</taxon>
        <taxon>Pleurotineae</taxon>
        <taxon>Pleurotaceae</taxon>
        <taxon>Pleurotus</taxon>
    </lineage>
</organism>
<feature type="compositionally biased region" description="Basic and acidic residues" evidence="1">
    <location>
        <begin position="424"/>
        <end position="436"/>
    </location>
</feature>